<name>A0ABQ6BMH7_9CAUL</name>
<evidence type="ECO:0000256" key="1">
    <source>
        <dbReference type="ARBA" id="ARBA00006247"/>
    </source>
</evidence>
<dbReference type="EMBL" id="BSOY01000071">
    <property type="protein sequence ID" value="GLS02462.1"/>
    <property type="molecule type" value="Genomic_DNA"/>
</dbReference>
<evidence type="ECO:0000313" key="8">
    <source>
        <dbReference type="Proteomes" id="UP001156921"/>
    </source>
</evidence>
<dbReference type="Pfam" id="PF01546">
    <property type="entry name" value="Peptidase_M20"/>
    <property type="match status" value="1"/>
</dbReference>
<gene>
    <name evidence="7" type="ORF">GCM10007859_24860</name>
</gene>
<keyword evidence="3" id="KW-0479">Metal-binding</keyword>
<accession>A0ABQ6BMH7</accession>
<dbReference type="NCBIfam" id="NF006596">
    <property type="entry name" value="PRK09133.1"/>
    <property type="match status" value="1"/>
</dbReference>
<sequence length="495" mass="52823">MLEAMARRAVGAVANTLRRHGATSIVVAPIVVAIFAFDASRAEAQTTPLRPDQAAFRDLYEELVETNTTLSEGSCTLASERMAARLLAAGYPAADVRVLAPADRPRDGNLSAVLRGSDPSAAPMLLLAHIDVVEANRADWTRDPFTLIEEDGYFYARGATDDKAQAAVWVDALIRLKAQGFVPRRDIKIALTCGEETADTWNGVEWLLREHPDALQAGFALNEGAGGQLDAEGNRIALNVQAGEKLYQDYTLELTNPGGHSARPRKDNAIAAMSRALAALGDHDFALELNPVTRAYFAAVADASPQYAADLRALTATDTPDPAAAARLSEANPVWNATMRTTCIPTLIDGGHAPNAQPQRVTANVNCRILPGHTIEETRAEIARILNNAAISITPLGAPDPSSKPPVLSPAIIDPIREIAGRMWPGVPVVPTMSTGATDGRFINAAGIPTYGVTGMFADPDGGGAHGLNERIRVRSLYEGRDFLFDLVKAYTARP</sequence>
<evidence type="ECO:0000256" key="3">
    <source>
        <dbReference type="ARBA" id="ARBA00022723"/>
    </source>
</evidence>
<dbReference type="Gene3D" id="3.30.70.360">
    <property type="match status" value="1"/>
</dbReference>
<protein>
    <submittedName>
        <fullName evidence="7">Peptidase M20</fullName>
    </submittedName>
</protein>
<dbReference type="InterPro" id="IPR036264">
    <property type="entry name" value="Bact_exopeptidase_dim_dom"/>
</dbReference>
<dbReference type="PANTHER" id="PTHR45962:SF1">
    <property type="entry name" value="N-FATTY-ACYL-AMINO ACID SYNTHASE_HYDROLASE PM20D1"/>
    <property type="match status" value="1"/>
</dbReference>
<organism evidence="7 8">
    <name type="scientific">Brevundimonas denitrificans</name>
    <dbReference type="NCBI Taxonomy" id="1443434"/>
    <lineage>
        <taxon>Bacteria</taxon>
        <taxon>Pseudomonadati</taxon>
        <taxon>Pseudomonadota</taxon>
        <taxon>Alphaproteobacteria</taxon>
        <taxon>Caulobacterales</taxon>
        <taxon>Caulobacteraceae</taxon>
        <taxon>Brevundimonas</taxon>
    </lineage>
</organism>
<dbReference type="Pfam" id="PF07687">
    <property type="entry name" value="M20_dimer"/>
    <property type="match status" value="1"/>
</dbReference>
<evidence type="ECO:0000256" key="2">
    <source>
        <dbReference type="ARBA" id="ARBA00022670"/>
    </source>
</evidence>
<keyword evidence="2" id="KW-0645">Protease</keyword>
<reference evidence="8" key="1">
    <citation type="journal article" date="2019" name="Int. J. Syst. Evol. Microbiol.">
        <title>The Global Catalogue of Microorganisms (GCM) 10K type strain sequencing project: providing services to taxonomists for standard genome sequencing and annotation.</title>
        <authorList>
            <consortium name="The Broad Institute Genomics Platform"/>
            <consortium name="The Broad Institute Genome Sequencing Center for Infectious Disease"/>
            <person name="Wu L."/>
            <person name="Ma J."/>
        </authorList>
    </citation>
    <scope>NUCLEOTIDE SEQUENCE [LARGE SCALE GENOMIC DNA]</scope>
    <source>
        <strain evidence="8">NBRC 110107</strain>
    </source>
</reference>
<dbReference type="InterPro" id="IPR047177">
    <property type="entry name" value="Pept_M20A"/>
</dbReference>
<dbReference type="InterPro" id="IPR011650">
    <property type="entry name" value="Peptidase_M20_dimer"/>
</dbReference>
<dbReference type="InterPro" id="IPR001261">
    <property type="entry name" value="ArgE/DapE_CS"/>
</dbReference>
<evidence type="ECO:0000259" key="6">
    <source>
        <dbReference type="Pfam" id="PF07687"/>
    </source>
</evidence>
<dbReference type="InterPro" id="IPR002933">
    <property type="entry name" value="Peptidase_M20"/>
</dbReference>
<proteinExistence type="inferred from homology"/>
<dbReference type="Gene3D" id="3.40.630.10">
    <property type="entry name" value="Zn peptidases"/>
    <property type="match status" value="1"/>
</dbReference>
<dbReference type="SUPFAM" id="SSF55031">
    <property type="entry name" value="Bacterial exopeptidase dimerisation domain"/>
    <property type="match status" value="1"/>
</dbReference>
<keyword evidence="8" id="KW-1185">Reference proteome</keyword>
<comment type="similarity">
    <text evidence="1">Belongs to the peptidase M20A family.</text>
</comment>
<dbReference type="Proteomes" id="UP001156921">
    <property type="component" value="Unassembled WGS sequence"/>
</dbReference>
<keyword evidence="4" id="KW-0378">Hydrolase</keyword>
<dbReference type="SUPFAM" id="SSF53187">
    <property type="entry name" value="Zn-dependent exopeptidases"/>
    <property type="match status" value="1"/>
</dbReference>
<evidence type="ECO:0000256" key="4">
    <source>
        <dbReference type="ARBA" id="ARBA00022801"/>
    </source>
</evidence>
<evidence type="ECO:0000256" key="5">
    <source>
        <dbReference type="ARBA" id="ARBA00022833"/>
    </source>
</evidence>
<dbReference type="Gene3D" id="1.10.150.900">
    <property type="match status" value="1"/>
</dbReference>
<dbReference type="PROSITE" id="PS00759">
    <property type="entry name" value="ARGE_DAPE_CPG2_2"/>
    <property type="match status" value="1"/>
</dbReference>
<dbReference type="PANTHER" id="PTHR45962">
    <property type="entry name" value="N-FATTY-ACYL-AMINO ACID SYNTHASE/HYDROLASE PM20D1"/>
    <property type="match status" value="1"/>
</dbReference>
<evidence type="ECO:0000313" key="7">
    <source>
        <dbReference type="EMBL" id="GLS02462.1"/>
    </source>
</evidence>
<comment type="caution">
    <text evidence="7">The sequence shown here is derived from an EMBL/GenBank/DDBJ whole genome shotgun (WGS) entry which is preliminary data.</text>
</comment>
<feature type="domain" description="Peptidase M20 dimerisation" evidence="6">
    <location>
        <begin position="249"/>
        <end position="390"/>
    </location>
</feature>
<keyword evidence="5" id="KW-0862">Zinc</keyword>